<dbReference type="PANTHER" id="PTHR19879:SF9">
    <property type="entry name" value="TRANSCRIPTION INITIATION FACTOR TFIID SUBUNIT 5"/>
    <property type="match status" value="1"/>
</dbReference>
<dbReference type="SMART" id="SM00320">
    <property type="entry name" value="WD40"/>
    <property type="match status" value="9"/>
</dbReference>
<accession>A0A067MKL4</accession>
<feature type="repeat" description="WD" evidence="3">
    <location>
        <begin position="828"/>
        <end position="857"/>
    </location>
</feature>
<organism evidence="5 6">
    <name type="scientific">Botryobasidium botryosum (strain FD-172 SS1)</name>
    <dbReference type="NCBI Taxonomy" id="930990"/>
    <lineage>
        <taxon>Eukaryota</taxon>
        <taxon>Fungi</taxon>
        <taxon>Dikarya</taxon>
        <taxon>Basidiomycota</taxon>
        <taxon>Agaricomycotina</taxon>
        <taxon>Agaricomycetes</taxon>
        <taxon>Cantharellales</taxon>
        <taxon>Botryobasidiaceae</taxon>
        <taxon>Botryobasidium</taxon>
    </lineage>
</organism>
<sequence>IDEFIETVSSHESIKAIVTVLDTFVQAMDQAAKIHPIVNVAWKVVHALYQIPKNQLDRDDKVVRLIAQIGDLYVTVRTLEGTEKIKELEDVIEAILQQTIECMLFIREYVGSGFGKRVLHQTVSSTDAKIKEFESALRDLKDSFRNRSLAHITLVTARVSNRVEKMYLMGQLAPADMETFDLPRCQPGTRSVEIQAITEWVMDPDASQRILWLPGPAGFGKSTLSTTLADTFAGLRRLGAFLFFNRDVEERSTPSKVVKTLVYQLALFDHRIAEKVSKLLDESPYMTRSHVRNQFMQLVVKPLCSIDTLDDDGPIVLILDALDECGNAESCHSLLSALVDESQHLPLCVRILITSRPSDDIASAFGNQLHIRCHSLEITAENSKDVKAFLRHSMAKIAKSKVHLALDPDWPGCPVLRVLTTCAGGLFIWADTAVKYMDGGMNPVQRLDILINGVTPKDRVDTLSQLYATVLHACQKWDDEEFCSAFCKLFGAILVARLPLPPSAMDSLLSFPPNWSLQMTSYFRAVLIEEPTGAIRIIHPSFYDFLTGQGQASSPWFINAKLHNKYMAFHCINLLDCVLRENMLGLVHSLRPAPMPSLSSDLAYACLFWIPHVCTAAGELESLGDAIYQLMCTHLLHWLEAMCISKEAQKAWHMLHQLESWTQEYLPDHTLLYGFVSDSLKFCRYFSHVIAQHPLSVYKVALPFSPSQSLVYKAFYRDDAMLQVVGNPLLAWPPWQLTLSEPKPYLGCIALSPDGLRAATVAQGERAICIWDLMTGSVILGPLQSGHQVGTLIFSPDGTKLASHGSNDGAVCVWDVSTSLLVLGPLWHQHAVTSVYLSPDDALIASGLGDGAIYLWDAAIGVQIYGPLKGHGPGVASLAFSPDASRLVSGSDDGTICVWDVSTGHLILGPSIGAYKTGISKVAFLSDGSKIISASLDKIIFCIWDTLTGACVTEPVVPIPKPVHLVQCSPDGMRAVSCAGCTICIWDMASGGMMGPLNTGQDAWIVSIAISPNGSRAITGCGNGFLLFWDLLSGTLILSLKTHQSKVHAVVLSPNGMRAASASEDKTICIWDAMTGTPLAGPLSGHSDCIHSVAFSPDGLMIASGSNDIHLWDATTGAILGIYGQLQPDQGHYTSIKFTSDGSKLCMLSERTGDFVGKAVWAWDILSKVQLETFSLDPGPDQPHTESIYFGIYIEIMQSCRGAQCCLDICLQATEVPMFSVKYLSVSSGSIGATLRGGPVVFLHPPSHPLHSNGVE</sequence>
<dbReference type="SUPFAM" id="SSF52540">
    <property type="entry name" value="P-loop containing nucleoside triphosphate hydrolases"/>
    <property type="match status" value="1"/>
</dbReference>
<dbReference type="PROSITE" id="PS50082">
    <property type="entry name" value="WD_REPEATS_2"/>
    <property type="match status" value="5"/>
</dbReference>
<evidence type="ECO:0000256" key="1">
    <source>
        <dbReference type="ARBA" id="ARBA00022574"/>
    </source>
</evidence>
<dbReference type="PROSITE" id="PS50294">
    <property type="entry name" value="WD_REPEATS_REGION"/>
    <property type="match status" value="4"/>
</dbReference>
<keyword evidence="6" id="KW-1185">Reference proteome</keyword>
<dbReference type="InParanoid" id="A0A067MKL4"/>
<dbReference type="Proteomes" id="UP000027195">
    <property type="component" value="Unassembled WGS sequence"/>
</dbReference>
<feature type="repeat" description="WD" evidence="3">
    <location>
        <begin position="1040"/>
        <end position="1081"/>
    </location>
</feature>
<dbReference type="InterPro" id="IPR001680">
    <property type="entry name" value="WD40_rpt"/>
</dbReference>
<dbReference type="Pfam" id="PF00400">
    <property type="entry name" value="WD40"/>
    <property type="match status" value="6"/>
</dbReference>
<evidence type="ECO:0000313" key="5">
    <source>
        <dbReference type="EMBL" id="KDQ12392.1"/>
    </source>
</evidence>
<evidence type="ECO:0000256" key="2">
    <source>
        <dbReference type="ARBA" id="ARBA00022737"/>
    </source>
</evidence>
<dbReference type="OrthoDB" id="163438at2759"/>
<dbReference type="HOGENOM" id="CLU_000288_6_3_1"/>
<dbReference type="PROSITE" id="PS50837">
    <property type="entry name" value="NACHT"/>
    <property type="match status" value="1"/>
</dbReference>
<dbReference type="STRING" id="930990.A0A067MKL4"/>
<feature type="repeat" description="WD" evidence="3">
    <location>
        <begin position="998"/>
        <end position="1039"/>
    </location>
</feature>
<name>A0A067MKL4_BOTB1</name>
<keyword evidence="1 3" id="KW-0853">WD repeat</keyword>
<dbReference type="PROSITE" id="PS00678">
    <property type="entry name" value="WD_REPEATS_1"/>
    <property type="match status" value="2"/>
</dbReference>
<proteinExistence type="predicted"/>
<evidence type="ECO:0000259" key="4">
    <source>
        <dbReference type="PROSITE" id="PS50837"/>
    </source>
</evidence>
<dbReference type="InterPro" id="IPR056884">
    <property type="entry name" value="NPHP3-like_N"/>
</dbReference>
<dbReference type="SUPFAM" id="SSF50998">
    <property type="entry name" value="Quinoprotein alcohol dehydrogenase-like"/>
    <property type="match status" value="1"/>
</dbReference>
<feature type="repeat" description="WD" evidence="3">
    <location>
        <begin position="868"/>
        <end position="909"/>
    </location>
</feature>
<evidence type="ECO:0000256" key="3">
    <source>
        <dbReference type="PROSITE-ProRule" id="PRU00221"/>
    </source>
</evidence>
<dbReference type="InterPro" id="IPR011047">
    <property type="entry name" value="Quinoprotein_ADH-like_sf"/>
</dbReference>
<dbReference type="InterPro" id="IPR036322">
    <property type="entry name" value="WD40_repeat_dom_sf"/>
</dbReference>
<feature type="repeat" description="WD" evidence="3">
    <location>
        <begin position="1083"/>
        <end position="1122"/>
    </location>
</feature>
<dbReference type="Gene3D" id="3.40.50.300">
    <property type="entry name" value="P-loop containing nucleotide triphosphate hydrolases"/>
    <property type="match status" value="1"/>
</dbReference>
<dbReference type="SUPFAM" id="SSF50978">
    <property type="entry name" value="WD40 repeat-like"/>
    <property type="match status" value="1"/>
</dbReference>
<gene>
    <name evidence="5" type="ORF">BOTBODRAFT_113226</name>
</gene>
<evidence type="ECO:0000313" key="6">
    <source>
        <dbReference type="Proteomes" id="UP000027195"/>
    </source>
</evidence>
<dbReference type="AlphaFoldDB" id="A0A067MKL4"/>
<feature type="non-terminal residue" evidence="5">
    <location>
        <position position="1"/>
    </location>
</feature>
<dbReference type="InterPro" id="IPR019775">
    <property type="entry name" value="WD40_repeat_CS"/>
</dbReference>
<keyword evidence="2" id="KW-0677">Repeat</keyword>
<dbReference type="InterPro" id="IPR027417">
    <property type="entry name" value="P-loop_NTPase"/>
</dbReference>
<dbReference type="PANTHER" id="PTHR19879">
    <property type="entry name" value="TRANSCRIPTION INITIATION FACTOR TFIID"/>
    <property type="match status" value="1"/>
</dbReference>
<dbReference type="InterPro" id="IPR015943">
    <property type="entry name" value="WD40/YVTN_repeat-like_dom_sf"/>
</dbReference>
<dbReference type="CDD" id="cd00200">
    <property type="entry name" value="WD40"/>
    <property type="match status" value="1"/>
</dbReference>
<dbReference type="InterPro" id="IPR007111">
    <property type="entry name" value="NACHT_NTPase"/>
</dbReference>
<dbReference type="Pfam" id="PF24883">
    <property type="entry name" value="NPHP3_N"/>
    <property type="match status" value="1"/>
</dbReference>
<feature type="domain" description="NACHT" evidence="4">
    <location>
        <begin position="209"/>
        <end position="358"/>
    </location>
</feature>
<dbReference type="Gene3D" id="2.130.10.10">
    <property type="entry name" value="YVTN repeat-like/Quinoprotein amine dehydrogenase"/>
    <property type="match status" value="3"/>
</dbReference>
<dbReference type="EMBL" id="KL198051">
    <property type="protein sequence ID" value="KDQ12392.1"/>
    <property type="molecule type" value="Genomic_DNA"/>
</dbReference>
<reference evidence="6" key="1">
    <citation type="journal article" date="2014" name="Proc. Natl. Acad. Sci. U.S.A.">
        <title>Extensive sampling of basidiomycete genomes demonstrates inadequacy of the white-rot/brown-rot paradigm for wood decay fungi.</title>
        <authorList>
            <person name="Riley R."/>
            <person name="Salamov A.A."/>
            <person name="Brown D.W."/>
            <person name="Nagy L.G."/>
            <person name="Floudas D."/>
            <person name="Held B.W."/>
            <person name="Levasseur A."/>
            <person name="Lombard V."/>
            <person name="Morin E."/>
            <person name="Otillar R."/>
            <person name="Lindquist E.A."/>
            <person name="Sun H."/>
            <person name="LaButti K.M."/>
            <person name="Schmutz J."/>
            <person name="Jabbour D."/>
            <person name="Luo H."/>
            <person name="Baker S.E."/>
            <person name="Pisabarro A.G."/>
            <person name="Walton J.D."/>
            <person name="Blanchette R.A."/>
            <person name="Henrissat B."/>
            <person name="Martin F."/>
            <person name="Cullen D."/>
            <person name="Hibbett D.S."/>
            <person name="Grigoriev I.V."/>
        </authorList>
    </citation>
    <scope>NUCLEOTIDE SEQUENCE [LARGE SCALE GENOMIC DNA]</scope>
    <source>
        <strain evidence="6">FD-172 SS1</strain>
    </source>
</reference>
<protein>
    <recommendedName>
        <fullName evidence="4">NACHT domain-containing protein</fullName>
    </recommendedName>
</protein>